<accession>A0ABD3QDG4</accession>
<dbReference type="GO" id="GO:0016020">
    <property type="term" value="C:membrane"/>
    <property type="evidence" value="ECO:0007669"/>
    <property type="project" value="GOC"/>
</dbReference>
<dbReference type="Gene3D" id="3.90.550.20">
    <property type="match status" value="2"/>
</dbReference>
<feature type="region of interest" description="Disordered" evidence="2">
    <location>
        <begin position="326"/>
        <end position="359"/>
    </location>
</feature>
<gene>
    <name evidence="3" type="ORF">HJC23_013206</name>
</gene>
<organism evidence="3 4">
    <name type="scientific">Cyclotella cryptica</name>
    <dbReference type="NCBI Taxonomy" id="29204"/>
    <lineage>
        <taxon>Eukaryota</taxon>
        <taxon>Sar</taxon>
        <taxon>Stramenopiles</taxon>
        <taxon>Ochrophyta</taxon>
        <taxon>Bacillariophyta</taxon>
        <taxon>Coscinodiscophyceae</taxon>
        <taxon>Thalassiosirophycidae</taxon>
        <taxon>Stephanodiscales</taxon>
        <taxon>Stephanodiscaceae</taxon>
        <taxon>Cyclotella</taxon>
    </lineage>
</organism>
<dbReference type="Pfam" id="PF04488">
    <property type="entry name" value="Gly_transf_sug"/>
    <property type="match status" value="2"/>
</dbReference>
<feature type="compositionally biased region" description="Polar residues" evidence="2">
    <location>
        <begin position="18"/>
        <end position="27"/>
    </location>
</feature>
<reference evidence="3 4" key="1">
    <citation type="journal article" date="2020" name="G3 (Bethesda)">
        <title>Improved Reference Genome for Cyclotella cryptica CCMP332, a Model for Cell Wall Morphogenesis, Salinity Adaptation, and Lipid Production in Diatoms (Bacillariophyta).</title>
        <authorList>
            <person name="Roberts W.R."/>
            <person name="Downey K.M."/>
            <person name="Ruck E.C."/>
            <person name="Traller J.C."/>
            <person name="Alverson A.J."/>
        </authorList>
    </citation>
    <scope>NUCLEOTIDE SEQUENCE [LARGE SCALE GENOMIC DNA]</scope>
    <source>
        <strain evidence="3 4">CCMP332</strain>
    </source>
</reference>
<dbReference type="GO" id="GO:0006673">
    <property type="term" value="P:inositol phosphoceramide metabolic process"/>
    <property type="evidence" value="ECO:0007669"/>
    <property type="project" value="UniProtKB-ARBA"/>
</dbReference>
<sequence length="652" mass="73156">MEPIVSKTPGAETAQRIDPNNASIDSQPNHDDPFRLNTAYLTHLASLPPMPKKIHVFFPDKHYHQTHADLPFVQHSILALTTLNPDWTVTVYDDADINEIIRRGVQHHDGLITQEECDILLGEESSSSFPAHIVERSDLARILLLYLEGGVYVDADRLVSLPMSRILTETTKLCLPTFNDVNFCQDLQCTSPGNELYLSIVRAMSQRRMMGGENGKPLERRRGWVRGGELFEMGPVVYNERVMQVVFAGLSTKDMGMVENSYAKAREALEKYGRGLILTKKDKDCMDGLLVDSSIGQCFGREELYDAYGLKPWAEAVDAVWEGKEEVNNEDGEGQGQKKDGSGDKNKPDSGSGNETPETDLFKLNTQYLDHLRSLGSLPKKVHILFPDKLYYENQKDLPFVQHSIISLIKLNPDWNVTVYDNDDVDNVIRGAGLSGLISKEEADILVGTKDENGNILTEAAHIVERSDIARLILMYTQGGFYLDADRLVSIPMSKIVQPSTRLCLPTFNDVNFCQDLQCTSPENELFLSMIRECSEIRMKKGPGGGPLERRKGWSKGGALFDMGPVVYNKNILNIVFEGVSYNNIEELGGYTKARESLVNSDGLILTKRDKNCNDGLLVDKSIECYDRHELYDKYGMKRWAVAVDALWAEKV</sequence>
<dbReference type="InterPro" id="IPR051706">
    <property type="entry name" value="Glycosyltransferase_domain"/>
</dbReference>
<evidence type="ECO:0000313" key="3">
    <source>
        <dbReference type="EMBL" id="KAL3797968.1"/>
    </source>
</evidence>
<dbReference type="InterPro" id="IPR029044">
    <property type="entry name" value="Nucleotide-diphossugar_trans"/>
</dbReference>
<dbReference type="EMBL" id="JABMIG020000050">
    <property type="protein sequence ID" value="KAL3797968.1"/>
    <property type="molecule type" value="Genomic_DNA"/>
</dbReference>
<name>A0ABD3QDG4_9STRA</name>
<evidence type="ECO:0000313" key="4">
    <source>
        <dbReference type="Proteomes" id="UP001516023"/>
    </source>
</evidence>
<protein>
    <recommendedName>
        <fullName evidence="5">Glycosyltransferase family 32 protein</fullName>
    </recommendedName>
</protein>
<dbReference type="GO" id="GO:0006688">
    <property type="term" value="P:glycosphingolipid biosynthetic process"/>
    <property type="evidence" value="ECO:0007669"/>
    <property type="project" value="UniProtKB-ARBA"/>
</dbReference>
<dbReference type="PANTHER" id="PTHR32385">
    <property type="entry name" value="MANNOSYL PHOSPHORYLINOSITOL CERAMIDE SYNTHASE"/>
    <property type="match status" value="1"/>
</dbReference>
<dbReference type="PANTHER" id="PTHR32385:SF15">
    <property type="entry name" value="INOSITOL PHOSPHOCERAMIDE MANNOSYLTRANSFERASE 1"/>
    <property type="match status" value="1"/>
</dbReference>
<dbReference type="GO" id="GO:0016740">
    <property type="term" value="F:transferase activity"/>
    <property type="evidence" value="ECO:0007669"/>
    <property type="project" value="UniProtKB-KW"/>
</dbReference>
<dbReference type="InterPro" id="IPR007577">
    <property type="entry name" value="GlycoTrfase_DXD_sugar-bd_CS"/>
</dbReference>
<dbReference type="Proteomes" id="UP001516023">
    <property type="component" value="Unassembled WGS sequence"/>
</dbReference>
<feature type="region of interest" description="Disordered" evidence="2">
    <location>
        <begin position="1"/>
        <end position="31"/>
    </location>
</feature>
<keyword evidence="1" id="KW-0808">Transferase</keyword>
<feature type="compositionally biased region" description="Basic and acidic residues" evidence="2">
    <location>
        <begin position="336"/>
        <end position="348"/>
    </location>
</feature>
<evidence type="ECO:0008006" key="5">
    <source>
        <dbReference type="Google" id="ProtNLM"/>
    </source>
</evidence>
<proteinExistence type="predicted"/>
<keyword evidence="4" id="KW-1185">Reference proteome</keyword>
<dbReference type="AlphaFoldDB" id="A0ABD3QDG4"/>
<evidence type="ECO:0000256" key="2">
    <source>
        <dbReference type="SAM" id="MobiDB-lite"/>
    </source>
</evidence>
<evidence type="ECO:0000256" key="1">
    <source>
        <dbReference type="ARBA" id="ARBA00022679"/>
    </source>
</evidence>
<comment type="caution">
    <text evidence="3">The sequence shown here is derived from an EMBL/GenBank/DDBJ whole genome shotgun (WGS) entry which is preliminary data.</text>
</comment>
<dbReference type="SUPFAM" id="SSF53448">
    <property type="entry name" value="Nucleotide-diphospho-sugar transferases"/>
    <property type="match status" value="2"/>
</dbReference>